<sequence>MFGRTDLRVVTNHFSVALVRADLKYRDPKNVYGEVTGGFITLRGPTLQLQRSSQTVLGNSWSEDCAVVHYDEELKDTQRVLDLTNTEAFAQTFTWKSQYLQVVTETGAPYLLSINADVSGDPQTRGLRGKIEERTIVEEDYVAIDPDLFSPDKHIALIACVDDLEIEDGEVRTYARGLILRELHDKQGQLRVKPHYERIGIFEFTDFELEKLSIWQIME</sequence>
<dbReference type="AlphaFoldDB" id="A0A9P4WGP9"/>
<dbReference type="Proteomes" id="UP000758155">
    <property type="component" value="Unassembled WGS sequence"/>
</dbReference>
<dbReference type="OrthoDB" id="3486565at2759"/>
<protein>
    <submittedName>
        <fullName evidence="1">Uncharacterized protein</fullName>
    </submittedName>
</protein>
<accession>A0A9P4WGP9</accession>
<keyword evidence="2" id="KW-1185">Reference proteome</keyword>
<reference evidence="1" key="1">
    <citation type="submission" date="2019-04" db="EMBL/GenBank/DDBJ databases">
        <title>Sequencing of skin fungus with MAO and IRED activity.</title>
        <authorList>
            <person name="Marsaioli A.J."/>
            <person name="Bonatto J.M.C."/>
            <person name="Reis Junior O."/>
        </authorList>
    </citation>
    <scope>NUCLEOTIDE SEQUENCE</scope>
    <source>
        <strain evidence="1">28M1</strain>
    </source>
</reference>
<comment type="caution">
    <text evidence="1">The sequence shown here is derived from an EMBL/GenBank/DDBJ whole genome shotgun (WGS) entry which is preliminary data.</text>
</comment>
<proteinExistence type="predicted"/>
<evidence type="ECO:0000313" key="1">
    <source>
        <dbReference type="EMBL" id="KAF3031852.1"/>
    </source>
</evidence>
<name>A0A9P4WGP9_9PLEO</name>
<dbReference type="EMBL" id="SWKV01000121">
    <property type="protein sequence ID" value="KAF3031852.1"/>
    <property type="molecule type" value="Genomic_DNA"/>
</dbReference>
<organism evidence="1 2">
    <name type="scientific">Didymella heteroderae</name>
    <dbReference type="NCBI Taxonomy" id="1769908"/>
    <lineage>
        <taxon>Eukaryota</taxon>
        <taxon>Fungi</taxon>
        <taxon>Dikarya</taxon>
        <taxon>Ascomycota</taxon>
        <taxon>Pezizomycotina</taxon>
        <taxon>Dothideomycetes</taxon>
        <taxon>Pleosporomycetidae</taxon>
        <taxon>Pleosporales</taxon>
        <taxon>Pleosporineae</taxon>
        <taxon>Didymellaceae</taxon>
        <taxon>Didymella</taxon>
    </lineage>
</organism>
<gene>
    <name evidence="1" type="ORF">E8E12_003250</name>
</gene>
<evidence type="ECO:0000313" key="2">
    <source>
        <dbReference type="Proteomes" id="UP000758155"/>
    </source>
</evidence>